<dbReference type="EMBL" id="RBJC01000005">
    <property type="protein sequence ID" value="RKR72910.1"/>
    <property type="molecule type" value="Genomic_DNA"/>
</dbReference>
<proteinExistence type="predicted"/>
<name>A0A420XHI2_9PAST</name>
<reference evidence="1 2" key="1">
    <citation type="submission" date="2018-10" db="EMBL/GenBank/DDBJ databases">
        <title>Genomic Encyclopedia of Type Strains, Phase IV (KMG-IV): sequencing the most valuable type-strain genomes for metagenomic binning, comparative biology and taxonomic classification.</title>
        <authorList>
            <person name="Goeker M."/>
        </authorList>
    </citation>
    <scope>NUCLEOTIDE SEQUENCE [LARGE SCALE GENOMIC DNA]</scope>
    <source>
        <strain evidence="1 2">DSM 23800</strain>
    </source>
</reference>
<evidence type="ECO:0000313" key="2">
    <source>
        <dbReference type="Proteomes" id="UP000280099"/>
    </source>
</evidence>
<sequence>MSNDNMALLASASYADFKDIKNTKSIQDALKNEKMFATQATKFTDT</sequence>
<accession>A0A420XHI2</accession>
<comment type="caution">
    <text evidence="1">The sequence shown here is derived from an EMBL/GenBank/DDBJ whole genome shotgun (WGS) entry which is preliminary data.</text>
</comment>
<dbReference type="Proteomes" id="UP000280099">
    <property type="component" value="Unassembled WGS sequence"/>
</dbReference>
<dbReference type="RefSeq" id="WP_154399696.1">
    <property type="nucleotide sequence ID" value="NZ_CP016604.1"/>
</dbReference>
<dbReference type="AlphaFoldDB" id="A0A420XHI2"/>
<evidence type="ECO:0000313" key="1">
    <source>
        <dbReference type="EMBL" id="RKR72910.1"/>
    </source>
</evidence>
<protein>
    <submittedName>
        <fullName evidence="1">Uncharacterized protein</fullName>
    </submittedName>
</protein>
<keyword evidence="2" id="KW-1185">Reference proteome</keyword>
<organism evidence="1 2">
    <name type="scientific">Otariodibacter oris</name>
    <dbReference type="NCBI Taxonomy" id="1032623"/>
    <lineage>
        <taxon>Bacteria</taxon>
        <taxon>Pseudomonadati</taxon>
        <taxon>Pseudomonadota</taxon>
        <taxon>Gammaproteobacteria</taxon>
        <taxon>Pasteurellales</taxon>
        <taxon>Pasteurellaceae</taxon>
        <taxon>Otariodibacter</taxon>
    </lineage>
</organism>
<gene>
    <name evidence="1" type="ORF">DES31_1077</name>
</gene>